<feature type="transmembrane region" description="Helical" evidence="1">
    <location>
        <begin position="148"/>
        <end position="167"/>
    </location>
</feature>
<reference evidence="3" key="2">
    <citation type="submission" date="2015-01" db="EMBL/GenBank/DDBJ databases">
        <title>Evolutionary Origins and Diversification of the Mycorrhizal Mutualists.</title>
        <authorList>
            <consortium name="DOE Joint Genome Institute"/>
            <consortium name="Mycorrhizal Genomics Consortium"/>
            <person name="Kohler A."/>
            <person name="Kuo A."/>
            <person name="Nagy L.G."/>
            <person name="Floudas D."/>
            <person name="Copeland A."/>
            <person name="Barry K.W."/>
            <person name="Cichocki N."/>
            <person name="Veneault-Fourrey C."/>
            <person name="LaButti K."/>
            <person name="Lindquist E.A."/>
            <person name="Lipzen A."/>
            <person name="Lundell T."/>
            <person name="Morin E."/>
            <person name="Murat C."/>
            <person name="Riley R."/>
            <person name="Ohm R."/>
            <person name="Sun H."/>
            <person name="Tunlid A."/>
            <person name="Henrissat B."/>
            <person name="Grigoriev I.V."/>
            <person name="Hibbett D.S."/>
            <person name="Martin F."/>
        </authorList>
    </citation>
    <scope>NUCLEOTIDE SEQUENCE [LARGE SCALE GENOMIC DNA]</scope>
    <source>
        <strain evidence="3">MAFF 305830</strain>
    </source>
</reference>
<keyword evidence="3" id="KW-1185">Reference proteome</keyword>
<name>A0A0C2X1C4_SERVB</name>
<dbReference type="Proteomes" id="UP000054097">
    <property type="component" value="Unassembled WGS sequence"/>
</dbReference>
<organism evidence="2 3">
    <name type="scientific">Serendipita vermifera MAFF 305830</name>
    <dbReference type="NCBI Taxonomy" id="933852"/>
    <lineage>
        <taxon>Eukaryota</taxon>
        <taxon>Fungi</taxon>
        <taxon>Dikarya</taxon>
        <taxon>Basidiomycota</taxon>
        <taxon>Agaricomycotina</taxon>
        <taxon>Agaricomycetes</taxon>
        <taxon>Sebacinales</taxon>
        <taxon>Serendipitaceae</taxon>
        <taxon>Serendipita</taxon>
    </lineage>
</organism>
<dbReference type="AlphaFoldDB" id="A0A0C2X1C4"/>
<dbReference type="OrthoDB" id="10543735at2759"/>
<feature type="transmembrane region" description="Helical" evidence="1">
    <location>
        <begin position="58"/>
        <end position="82"/>
    </location>
</feature>
<sequence length="186" mass="21023">MEDALQNYKLPNPLQSLVEAQTQRFTSICLMPVLTAALQMTITGVLMTPKVSRTLLYWPSRIILPLSTFGVSCSFIASYLAVTHLQLICMLEIITRGVIMNDVTSLPARVFLNGDNIPLHLLDPNNINLLMVEFGLPLNILTTPEVSIAFWEVAALIFGITVVLLLYHNVFKTEWQRPYKEHLYMC</sequence>
<feature type="transmembrane region" description="Helical" evidence="1">
    <location>
        <begin position="25"/>
        <end position="46"/>
    </location>
</feature>
<gene>
    <name evidence="2" type="ORF">M408DRAFT_264307</name>
</gene>
<keyword evidence="1" id="KW-1133">Transmembrane helix</keyword>
<evidence type="ECO:0000256" key="1">
    <source>
        <dbReference type="SAM" id="Phobius"/>
    </source>
</evidence>
<reference evidence="2 3" key="1">
    <citation type="submission" date="2014-04" db="EMBL/GenBank/DDBJ databases">
        <authorList>
            <consortium name="DOE Joint Genome Institute"/>
            <person name="Kuo A."/>
            <person name="Zuccaro A."/>
            <person name="Kohler A."/>
            <person name="Nagy L.G."/>
            <person name="Floudas D."/>
            <person name="Copeland A."/>
            <person name="Barry K.W."/>
            <person name="Cichocki N."/>
            <person name="Veneault-Fourrey C."/>
            <person name="LaButti K."/>
            <person name="Lindquist E.A."/>
            <person name="Lipzen A."/>
            <person name="Lundell T."/>
            <person name="Morin E."/>
            <person name="Murat C."/>
            <person name="Sun H."/>
            <person name="Tunlid A."/>
            <person name="Henrissat B."/>
            <person name="Grigoriev I.V."/>
            <person name="Hibbett D.S."/>
            <person name="Martin F."/>
            <person name="Nordberg H.P."/>
            <person name="Cantor M.N."/>
            <person name="Hua S.X."/>
        </authorList>
    </citation>
    <scope>NUCLEOTIDE SEQUENCE [LARGE SCALE GENOMIC DNA]</scope>
    <source>
        <strain evidence="2 3">MAFF 305830</strain>
    </source>
</reference>
<evidence type="ECO:0000313" key="2">
    <source>
        <dbReference type="EMBL" id="KIM23307.1"/>
    </source>
</evidence>
<accession>A0A0C2X1C4</accession>
<proteinExistence type="predicted"/>
<protein>
    <submittedName>
        <fullName evidence="2">Uncharacterized protein</fullName>
    </submittedName>
</protein>
<keyword evidence="1" id="KW-0812">Transmembrane</keyword>
<dbReference type="EMBL" id="KN824339">
    <property type="protein sequence ID" value="KIM23307.1"/>
    <property type="molecule type" value="Genomic_DNA"/>
</dbReference>
<dbReference type="HOGENOM" id="CLU_1455238_0_0_1"/>
<keyword evidence="1" id="KW-0472">Membrane</keyword>
<evidence type="ECO:0000313" key="3">
    <source>
        <dbReference type="Proteomes" id="UP000054097"/>
    </source>
</evidence>